<dbReference type="GO" id="GO:0005283">
    <property type="term" value="F:amino acid:sodium symporter activity"/>
    <property type="evidence" value="ECO:0007669"/>
    <property type="project" value="InterPro"/>
</dbReference>
<evidence type="ECO:0000256" key="3">
    <source>
        <dbReference type="ARBA" id="ARBA00022448"/>
    </source>
</evidence>
<dbReference type="Proteomes" id="UP000239002">
    <property type="component" value="Unassembled WGS sequence"/>
</dbReference>
<evidence type="ECO:0000256" key="6">
    <source>
        <dbReference type="ARBA" id="ARBA00022989"/>
    </source>
</evidence>
<evidence type="ECO:0000313" key="9">
    <source>
        <dbReference type="EMBL" id="PPK97169.1"/>
    </source>
</evidence>
<accession>A0A2S6ISF2</accession>
<feature type="transmembrane region" description="Helical" evidence="8">
    <location>
        <begin position="388"/>
        <end position="410"/>
    </location>
</feature>
<evidence type="ECO:0000256" key="8">
    <source>
        <dbReference type="RuleBase" id="RU363064"/>
    </source>
</evidence>
<feature type="transmembrane region" description="Helical" evidence="8">
    <location>
        <begin position="153"/>
        <end position="174"/>
    </location>
</feature>
<dbReference type="RefSeq" id="WP_104514675.1">
    <property type="nucleotide sequence ID" value="NZ_MQVW01000027.1"/>
</dbReference>
<name>A0A2S6ISF2_9FLAO</name>
<dbReference type="GO" id="GO:0005886">
    <property type="term" value="C:plasma membrane"/>
    <property type="evidence" value="ECO:0007669"/>
    <property type="project" value="UniProtKB-SubCell"/>
</dbReference>
<keyword evidence="4 8" id="KW-1003">Cell membrane</keyword>
<keyword evidence="8" id="KW-0769">Symport</keyword>
<keyword evidence="3 8" id="KW-0813">Transport</keyword>
<proteinExistence type="inferred from homology"/>
<feature type="transmembrane region" description="Helical" evidence="8">
    <location>
        <begin position="232"/>
        <end position="249"/>
    </location>
</feature>
<feature type="transmembrane region" description="Helical" evidence="8">
    <location>
        <begin position="291"/>
        <end position="311"/>
    </location>
</feature>
<evidence type="ECO:0000256" key="2">
    <source>
        <dbReference type="ARBA" id="ARBA00009261"/>
    </source>
</evidence>
<feature type="transmembrane region" description="Helical" evidence="8">
    <location>
        <begin position="331"/>
        <end position="351"/>
    </location>
</feature>
<dbReference type="PANTHER" id="PTHR30330:SF3">
    <property type="entry name" value="TRANSCRIPTIONAL REGULATOR, LRP FAMILY"/>
    <property type="match status" value="1"/>
</dbReference>
<dbReference type="InterPro" id="IPR001463">
    <property type="entry name" value="Na/Ala_symport"/>
</dbReference>
<keyword evidence="10" id="KW-1185">Reference proteome</keyword>
<feature type="transmembrane region" description="Helical" evidence="8">
    <location>
        <begin position="489"/>
        <end position="514"/>
    </location>
</feature>
<feature type="transmembrane region" description="Helical" evidence="8">
    <location>
        <begin position="535"/>
        <end position="553"/>
    </location>
</feature>
<comment type="similarity">
    <text evidence="2 8">Belongs to the alanine or glycine:cation symporter (AGCS) (TC 2.A.25) family.</text>
</comment>
<dbReference type="OrthoDB" id="9804874at2"/>
<organism evidence="9 10">
    <name type="scientific">Nonlabens xylanidelens</name>
    <dbReference type="NCBI Taxonomy" id="191564"/>
    <lineage>
        <taxon>Bacteria</taxon>
        <taxon>Pseudomonadati</taxon>
        <taxon>Bacteroidota</taxon>
        <taxon>Flavobacteriia</taxon>
        <taxon>Flavobacteriales</taxon>
        <taxon>Flavobacteriaceae</taxon>
        <taxon>Nonlabens</taxon>
    </lineage>
</organism>
<feature type="transmembrane region" description="Helical" evidence="8">
    <location>
        <begin position="559"/>
        <end position="579"/>
    </location>
</feature>
<dbReference type="PANTHER" id="PTHR30330">
    <property type="entry name" value="AGSS FAMILY TRANSPORTER, SODIUM-ALANINE"/>
    <property type="match status" value="1"/>
</dbReference>
<gene>
    <name evidence="9" type="ORF">LY01_00997</name>
</gene>
<dbReference type="EMBL" id="PTJE01000001">
    <property type="protein sequence ID" value="PPK97169.1"/>
    <property type="molecule type" value="Genomic_DNA"/>
</dbReference>
<feature type="transmembrane region" description="Helical" evidence="8">
    <location>
        <begin position="448"/>
        <end position="469"/>
    </location>
</feature>
<evidence type="ECO:0000256" key="7">
    <source>
        <dbReference type="ARBA" id="ARBA00023136"/>
    </source>
</evidence>
<comment type="caution">
    <text evidence="9">The sequence shown here is derived from an EMBL/GenBank/DDBJ whole genome shotgun (WGS) entry which is preliminary data.</text>
</comment>
<dbReference type="Gene3D" id="1.20.1740.10">
    <property type="entry name" value="Amino acid/polyamine transporter I"/>
    <property type="match status" value="1"/>
</dbReference>
<dbReference type="Pfam" id="PF01235">
    <property type="entry name" value="Na_Ala_symp"/>
    <property type="match status" value="1"/>
</dbReference>
<comment type="subcellular location">
    <subcellularLocation>
        <location evidence="1 8">Cell membrane</location>
        <topology evidence="1 8">Multi-pass membrane protein</topology>
    </subcellularLocation>
</comment>
<dbReference type="NCBIfam" id="TIGR00835">
    <property type="entry name" value="agcS"/>
    <property type="match status" value="1"/>
</dbReference>
<dbReference type="PRINTS" id="PR00175">
    <property type="entry name" value="NAALASMPORT"/>
</dbReference>
<evidence type="ECO:0000256" key="4">
    <source>
        <dbReference type="ARBA" id="ARBA00022475"/>
    </source>
</evidence>
<feature type="transmembrane region" description="Helical" evidence="8">
    <location>
        <begin position="363"/>
        <end position="382"/>
    </location>
</feature>
<protein>
    <submittedName>
        <fullName evidence="9">AGCS family alanine or glycine:cation symporter</fullName>
    </submittedName>
</protein>
<reference evidence="9 10" key="1">
    <citation type="submission" date="2018-02" db="EMBL/GenBank/DDBJ databases">
        <title>Genomic Encyclopedia of Archaeal and Bacterial Type Strains, Phase II (KMG-II): from individual species to whole genera.</title>
        <authorList>
            <person name="Goeker M."/>
        </authorList>
    </citation>
    <scope>NUCLEOTIDE SEQUENCE [LARGE SCALE GENOMIC DNA]</scope>
    <source>
        <strain evidence="9 10">DSM 16809</strain>
    </source>
</reference>
<keyword evidence="7 8" id="KW-0472">Membrane</keyword>
<evidence type="ECO:0000313" key="10">
    <source>
        <dbReference type="Proteomes" id="UP000239002"/>
    </source>
</evidence>
<feature type="transmembrane region" description="Helical" evidence="8">
    <location>
        <begin position="204"/>
        <end position="226"/>
    </location>
</feature>
<sequence>MNKLFLSLIIFTFFSQLGFSQLKVSHNITDDSSEIETAVIDINVEGGAAPYKYYWSEKNIDTSTKTVKNAKEGKEYSVRVEDAAGLTGELAFEVPAESIPEKMSAAFAPIVGFMDEYFFFDPFYSLGLYDNQVKDANGDIVLNPNGTVKTIKLPFMVIWLILGAVFFTIRFGFINIRGIKHSLRLVRGKYDEADAKGEVTHFQALATAVSGTVGLGNIAGVAVAISTGGPGATFWIILAGLLGMSSKFIECTLGVKYRTVAEDGSISGGPMEYLKKGFAEKGLGGLGKGLSVLYALIIMLAAFAAGSMFQANQATAQLASVTGLEGNAKTYIGIGIAVLVGIVIVGGLKGIAKVTDKVVPSMAGLYILMCLIVVIANIANIGDAFSQIIGGAFEADAMYGGFLGVLVLGFQRAAFSNEAGLGSASIAHSAAKTKHPVAEGFVALLEPFIDTVVVCTLTALVLIFTGTGITDGATETGSALTAVAFSKVIPYADVLLTIAIFLFAFSTILTWSYYGTKAAQSLFGQKKIVEAVFKVVFLLTVILGASIGLGAVIDFADMMFLTLAIPNLIGLYMMSGGVAKDLKTYFAKVKSGEIPQTK</sequence>
<keyword evidence="5 8" id="KW-0812">Transmembrane</keyword>
<keyword evidence="6 8" id="KW-1133">Transmembrane helix</keyword>
<evidence type="ECO:0000256" key="5">
    <source>
        <dbReference type="ARBA" id="ARBA00022692"/>
    </source>
</evidence>
<dbReference type="AlphaFoldDB" id="A0A2S6ISF2"/>
<evidence type="ECO:0000256" key="1">
    <source>
        <dbReference type="ARBA" id="ARBA00004651"/>
    </source>
</evidence>